<evidence type="ECO:0000256" key="3">
    <source>
        <dbReference type="ARBA" id="ARBA00022833"/>
    </source>
</evidence>
<keyword evidence="4 5" id="KW-0238">DNA-binding</keyword>
<keyword evidence="8" id="KW-1185">Reference proteome</keyword>
<evidence type="ECO:0000256" key="1">
    <source>
        <dbReference type="ARBA" id="ARBA00022723"/>
    </source>
</evidence>
<dbReference type="EMBL" id="JBAMIC010000007">
    <property type="protein sequence ID" value="KAK7105883.1"/>
    <property type="molecule type" value="Genomic_DNA"/>
</dbReference>
<dbReference type="PROSITE" id="PS50950">
    <property type="entry name" value="ZF_THAP"/>
    <property type="match status" value="1"/>
</dbReference>
<comment type="caution">
    <text evidence="7">The sequence shown here is derived from an EMBL/GenBank/DDBJ whole genome shotgun (WGS) entry which is preliminary data.</text>
</comment>
<accession>A0AAN9BIN9</accession>
<evidence type="ECO:0000259" key="6">
    <source>
        <dbReference type="PROSITE" id="PS50950"/>
    </source>
</evidence>
<gene>
    <name evidence="7" type="ORF">V1264_017207</name>
</gene>
<evidence type="ECO:0000313" key="7">
    <source>
        <dbReference type="EMBL" id="KAK7105883.1"/>
    </source>
</evidence>
<dbReference type="AlphaFoldDB" id="A0AAN9BIN9"/>
<reference evidence="7 8" key="1">
    <citation type="submission" date="2024-02" db="EMBL/GenBank/DDBJ databases">
        <title>Chromosome-scale genome assembly of the rough periwinkle Littorina saxatilis.</title>
        <authorList>
            <person name="De Jode A."/>
            <person name="Faria R."/>
            <person name="Formenti G."/>
            <person name="Sims Y."/>
            <person name="Smith T.P."/>
            <person name="Tracey A."/>
            <person name="Wood J.M.D."/>
            <person name="Zagrodzka Z.B."/>
            <person name="Johannesson K."/>
            <person name="Butlin R.K."/>
            <person name="Leder E.H."/>
        </authorList>
    </citation>
    <scope>NUCLEOTIDE SEQUENCE [LARGE SCALE GENOMIC DNA]</scope>
    <source>
        <strain evidence="7">Snail1</strain>
        <tissue evidence="7">Muscle</tissue>
    </source>
</reference>
<keyword evidence="2 5" id="KW-0863">Zinc-finger</keyword>
<dbReference type="GO" id="GO:0003677">
    <property type="term" value="F:DNA binding"/>
    <property type="evidence" value="ECO:0007669"/>
    <property type="project" value="UniProtKB-UniRule"/>
</dbReference>
<evidence type="ECO:0000313" key="8">
    <source>
        <dbReference type="Proteomes" id="UP001374579"/>
    </source>
</evidence>
<keyword evidence="1" id="KW-0479">Metal-binding</keyword>
<dbReference type="Pfam" id="PF05485">
    <property type="entry name" value="THAP"/>
    <property type="match status" value="1"/>
</dbReference>
<dbReference type="SUPFAM" id="SSF57716">
    <property type="entry name" value="Glucocorticoid receptor-like (DNA-binding domain)"/>
    <property type="match status" value="1"/>
</dbReference>
<feature type="domain" description="THAP-type" evidence="6">
    <location>
        <begin position="13"/>
        <end position="81"/>
    </location>
</feature>
<dbReference type="InterPro" id="IPR006612">
    <property type="entry name" value="THAP_Znf"/>
</dbReference>
<sequence>MADRVGTDRVRGGGKLCSPFCCKNARYKQSCFGKTFHKFPTEEKRCRIWMQFTRREDFEKLQPADVQAGLKLCTDHFEANQ</sequence>
<proteinExistence type="predicted"/>
<protein>
    <recommendedName>
        <fullName evidence="6">THAP-type domain-containing protein</fullName>
    </recommendedName>
</protein>
<evidence type="ECO:0000256" key="2">
    <source>
        <dbReference type="ARBA" id="ARBA00022771"/>
    </source>
</evidence>
<dbReference type="Proteomes" id="UP001374579">
    <property type="component" value="Unassembled WGS sequence"/>
</dbReference>
<name>A0AAN9BIN9_9CAEN</name>
<keyword evidence="3" id="KW-0862">Zinc</keyword>
<organism evidence="7 8">
    <name type="scientific">Littorina saxatilis</name>
    <dbReference type="NCBI Taxonomy" id="31220"/>
    <lineage>
        <taxon>Eukaryota</taxon>
        <taxon>Metazoa</taxon>
        <taxon>Spiralia</taxon>
        <taxon>Lophotrochozoa</taxon>
        <taxon>Mollusca</taxon>
        <taxon>Gastropoda</taxon>
        <taxon>Caenogastropoda</taxon>
        <taxon>Littorinimorpha</taxon>
        <taxon>Littorinoidea</taxon>
        <taxon>Littorinidae</taxon>
        <taxon>Littorina</taxon>
    </lineage>
</organism>
<evidence type="ECO:0000256" key="5">
    <source>
        <dbReference type="PROSITE-ProRule" id="PRU00309"/>
    </source>
</evidence>
<dbReference type="GO" id="GO:0008270">
    <property type="term" value="F:zinc ion binding"/>
    <property type="evidence" value="ECO:0007669"/>
    <property type="project" value="UniProtKB-KW"/>
</dbReference>
<evidence type="ECO:0000256" key="4">
    <source>
        <dbReference type="ARBA" id="ARBA00023125"/>
    </source>
</evidence>